<evidence type="ECO:0000256" key="4">
    <source>
        <dbReference type="RuleBase" id="RU004514"/>
    </source>
</evidence>
<evidence type="ECO:0000256" key="2">
    <source>
        <dbReference type="HAMAP-Rule" id="MF_02087"/>
    </source>
</evidence>
<comment type="similarity">
    <text evidence="2 4">Belongs to the pyridoxal phosphate-binding protein YggS/PROSC family.</text>
</comment>
<name>A0A2U1BBF7_9BACT</name>
<dbReference type="PANTHER" id="PTHR10146:SF14">
    <property type="entry name" value="PYRIDOXAL PHOSPHATE HOMEOSTASIS PROTEIN"/>
    <property type="match status" value="1"/>
</dbReference>
<dbReference type="CDD" id="cd00635">
    <property type="entry name" value="PLPDE_III_YBL036c_like"/>
    <property type="match status" value="1"/>
</dbReference>
<feature type="modified residue" description="N6-(pyridoxal phosphate)lysine" evidence="2 3">
    <location>
        <position position="36"/>
    </location>
</feature>
<dbReference type="Gene3D" id="3.20.20.10">
    <property type="entry name" value="Alanine racemase"/>
    <property type="match status" value="1"/>
</dbReference>
<keyword evidence="8" id="KW-1185">Reference proteome</keyword>
<dbReference type="PROSITE" id="PS01211">
    <property type="entry name" value="UPF0001"/>
    <property type="match status" value="1"/>
</dbReference>
<proteinExistence type="inferred from homology"/>
<reference evidence="6 9" key="2">
    <citation type="submission" date="2020-04" db="EMBL/GenBank/DDBJ databases">
        <authorList>
            <person name="Hitch T.C.A."/>
            <person name="Wylensek D."/>
            <person name="Clavel T."/>
        </authorList>
    </citation>
    <scope>NUCLEOTIDE SEQUENCE [LARGE SCALE GENOMIC DNA]</scope>
    <source>
        <strain evidence="6 9">COR2-253-APC-1A</strain>
    </source>
</reference>
<protein>
    <recommendedName>
        <fullName evidence="2">Pyridoxal phosphate homeostasis protein</fullName>
        <shortName evidence="2">PLP homeostasis protein</shortName>
    </recommendedName>
</protein>
<evidence type="ECO:0000259" key="5">
    <source>
        <dbReference type="Pfam" id="PF01168"/>
    </source>
</evidence>
<evidence type="ECO:0000313" key="6">
    <source>
        <dbReference type="EMBL" id="NMD87022.1"/>
    </source>
</evidence>
<evidence type="ECO:0000313" key="7">
    <source>
        <dbReference type="EMBL" id="PVY45907.1"/>
    </source>
</evidence>
<dbReference type="HAMAP" id="MF_02087">
    <property type="entry name" value="PLP_homeostasis"/>
    <property type="match status" value="1"/>
</dbReference>
<organism evidence="7 8">
    <name type="scientific">Victivallis vadensis</name>
    <dbReference type="NCBI Taxonomy" id="172901"/>
    <lineage>
        <taxon>Bacteria</taxon>
        <taxon>Pseudomonadati</taxon>
        <taxon>Lentisphaerota</taxon>
        <taxon>Lentisphaeria</taxon>
        <taxon>Victivallales</taxon>
        <taxon>Victivallaceae</taxon>
        <taxon>Victivallis</taxon>
    </lineage>
</organism>
<dbReference type="AlphaFoldDB" id="A0A2U1BBF7"/>
<dbReference type="SUPFAM" id="SSF51419">
    <property type="entry name" value="PLP-binding barrel"/>
    <property type="match status" value="1"/>
</dbReference>
<dbReference type="PANTHER" id="PTHR10146">
    <property type="entry name" value="PROLINE SYNTHETASE CO-TRANSCRIBED BACTERIAL HOMOLOG PROTEIN"/>
    <property type="match status" value="1"/>
</dbReference>
<evidence type="ECO:0000313" key="9">
    <source>
        <dbReference type="Proteomes" id="UP000576225"/>
    </source>
</evidence>
<dbReference type="RefSeq" id="WP_116882303.1">
    <property type="nucleotide sequence ID" value="NZ_CAJKCJ010000001.1"/>
</dbReference>
<comment type="caution">
    <text evidence="7">The sequence shown here is derived from an EMBL/GenBank/DDBJ whole genome shotgun (WGS) entry which is preliminary data.</text>
</comment>
<evidence type="ECO:0000313" key="8">
    <source>
        <dbReference type="Proteomes" id="UP000245959"/>
    </source>
</evidence>
<dbReference type="GeneID" id="78293637"/>
<dbReference type="EMBL" id="QEKH01000001">
    <property type="protein sequence ID" value="PVY45907.1"/>
    <property type="molecule type" value="Genomic_DNA"/>
</dbReference>
<keyword evidence="1 2" id="KW-0663">Pyridoxal phosphate</keyword>
<comment type="cofactor">
    <cofactor evidence="3">
        <name>pyridoxal 5'-phosphate</name>
        <dbReference type="ChEBI" id="CHEBI:597326"/>
    </cofactor>
</comment>
<dbReference type="InterPro" id="IPR001608">
    <property type="entry name" value="Ala_racemase_N"/>
</dbReference>
<dbReference type="EMBL" id="JABAEW010000017">
    <property type="protein sequence ID" value="NMD87022.1"/>
    <property type="molecule type" value="Genomic_DNA"/>
</dbReference>
<comment type="function">
    <text evidence="2">Pyridoxal 5'-phosphate (PLP)-binding protein, which is involved in PLP homeostasis.</text>
</comment>
<gene>
    <name evidence="7" type="ORF">C8D82_101101</name>
    <name evidence="6" type="ORF">HF882_10540</name>
</gene>
<dbReference type="Pfam" id="PF01168">
    <property type="entry name" value="Ala_racemase_N"/>
    <property type="match status" value="1"/>
</dbReference>
<dbReference type="Proteomes" id="UP000576225">
    <property type="component" value="Unassembled WGS sequence"/>
</dbReference>
<dbReference type="InterPro" id="IPR011078">
    <property type="entry name" value="PyrdxlP_homeostasis"/>
</dbReference>
<reference evidence="7 8" key="1">
    <citation type="submission" date="2018-04" db="EMBL/GenBank/DDBJ databases">
        <title>Genomic Encyclopedia of Type Strains, Phase IV (KMG-IV): sequencing the most valuable type-strain genomes for metagenomic binning, comparative biology and taxonomic classification.</title>
        <authorList>
            <person name="Goeker M."/>
        </authorList>
    </citation>
    <scope>NUCLEOTIDE SEQUENCE [LARGE SCALE GENOMIC DNA]</scope>
    <source>
        <strain evidence="7 8">DSM 14823</strain>
    </source>
</reference>
<feature type="domain" description="Alanine racemase N-terminal" evidence="5">
    <location>
        <begin position="27"/>
        <end position="225"/>
    </location>
</feature>
<evidence type="ECO:0000256" key="1">
    <source>
        <dbReference type="ARBA" id="ARBA00022898"/>
    </source>
</evidence>
<accession>A0A2U1BBF7</accession>
<dbReference type="PIRSF" id="PIRSF004848">
    <property type="entry name" value="YBL036c_PLPDEIII"/>
    <property type="match status" value="1"/>
</dbReference>
<dbReference type="GO" id="GO:0030170">
    <property type="term" value="F:pyridoxal phosphate binding"/>
    <property type="evidence" value="ECO:0007669"/>
    <property type="project" value="UniProtKB-UniRule"/>
</dbReference>
<dbReference type="InterPro" id="IPR029066">
    <property type="entry name" value="PLP-binding_barrel"/>
</dbReference>
<sequence length="226" mass="24783">MSELTHHYDEVAARLARAAAEDGRSADEVRLLAVSKTFPAEMIRELYEHGVRLFGESRAPELAEKAAALPADIEWHFIGRLQANKVRKVVQLAGVIHSVDTPELLTRIDRIAGEEGRRPVVLLEANVSGEESKAGVPVGELEAFARQAASLPNVDFQGFMTMAPFDAEPFRIAAIFELLKLTRDELEGKLNRQLPILSMGMSGDFEIAARHGSTLVRVGSLIFGAR</sequence>
<dbReference type="NCBIfam" id="TIGR00044">
    <property type="entry name" value="YggS family pyridoxal phosphate-dependent enzyme"/>
    <property type="match status" value="1"/>
</dbReference>
<dbReference type="FunFam" id="3.20.20.10:FF:000018">
    <property type="entry name" value="Pyridoxal phosphate homeostasis protein"/>
    <property type="match status" value="1"/>
</dbReference>
<dbReference type="Proteomes" id="UP000245959">
    <property type="component" value="Unassembled WGS sequence"/>
</dbReference>
<evidence type="ECO:0000256" key="3">
    <source>
        <dbReference type="PIRSR" id="PIRSR004848-1"/>
    </source>
</evidence>